<evidence type="ECO:0000256" key="3">
    <source>
        <dbReference type="PROSITE-ProRule" id="PRU10007"/>
    </source>
</evidence>
<keyword evidence="2 4" id="KW-0560">Oxidoreductase</keyword>
<evidence type="ECO:0000313" key="6">
    <source>
        <dbReference type="EMBL" id="NMO00872.1"/>
    </source>
</evidence>
<dbReference type="InterPro" id="IPR016161">
    <property type="entry name" value="Ald_DH/histidinol_DH"/>
</dbReference>
<dbReference type="Gene3D" id="3.40.605.10">
    <property type="entry name" value="Aldehyde Dehydrogenase, Chain A, domain 1"/>
    <property type="match status" value="1"/>
</dbReference>
<dbReference type="PROSITE" id="PS00687">
    <property type="entry name" value="ALDEHYDE_DEHYDR_GLU"/>
    <property type="match status" value="1"/>
</dbReference>
<dbReference type="SUPFAM" id="SSF53720">
    <property type="entry name" value="ALDH-like"/>
    <property type="match status" value="1"/>
</dbReference>
<dbReference type="GO" id="GO:0016620">
    <property type="term" value="F:oxidoreductase activity, acting on the aldehyde or oxo group of donors, NAD or NADP as acceptor"/>
    <property type="evidence" value="ECO:0007669"/>
    <property type="project" value="InterPro"/>
</dbReference>
<keyword evidence="7" id="KW-1185">Reference proteome</keyword>
<dbReference type="FunFam" id="3.40.605.10:FF:000007">
    <property type="entry name" value="NAD/NADP-dependent betaine aldehyde dehydrogenase"/>
    <property type="match status" value="1"/>
</dbReference>
<organism evidence="6 7">
    <name type="scientific">Gordonia asplenii</name>
    <dbReference type="NCBI Taxonomy" id="2725283"/>
    <lineage>
        <taxon>Bacteria</taxon>
        <taxon>Bacillati</taxon>
        <taxon>Actinomycetota</taxon>
        <taxon>Actinomycetes</taxon>
        <taxon>Mycobacteriales</taxon>
        <taxon>Gordoniaceae</taxon>
        <taxon>Gordonia</taxon>
    </lineage>
</organism>
<gene>
    <name evidence="6" type="ORF">HH308_06550</name>
</gene>
<dbReference type="Gene3D" id="3.40.309.10">
    <property type="entry name" value="Aldehyde Dehydrogenase, Chain A, domain 2"/>
    <property type="match status" value="1"/>
</dbReference>
<evidence type="ECO:0000256" key="4">
    <source>
        <dbReference type="RuleBase" id="RU003345"/>
    </source>
</evidence>
<protein>
    <submittedName>
        <fullName evidence="6">Aldehyde dehydrogenase family protein</fullName>
    </submittedName>
</protein>
<comment type="caution">
    <text evidence="6">The sequence shown here is derived from an EMBL/GenBank/DDBJ whole genome shotgun (WGS) entry which is preliminary data.</text>
</comment>
<accession>A0A848KRI9</accession>
<dbReference type="EMBL" id="JABBNB010000005">
    <property type="protein sequence ID" value="NMO00872.1"/>
    <property type="molecule type" value="Genomic_DNA"/>
</dbReference>
<reference evidence="6 7" key="1">
    <citation type="submission" date="2020-04" db="EMBL/GenBank/DDBJ databases">
        <title>Gordonia sp. nov. TBRC 11910.</title>
        <authorList>
            <person name="Suriyachadkun C."/>
        </authorList>
    </citation>
    <scope>NUCLEOTIDE SEQUENCE [LARGE SCALE GENOMIC DNA]</scope>
    <source>
        <strain evidence="6 7">TBRC 11910</strain>
    </source>
</reference>
<dbReference type="PANTHER" id="PTHR11699">
    <property type="entry name" value="ALDEHYDE DEHYDROGENASE-RELATED"/>
    <property type="match status" value="1"/>
</dbReference>
<dbReference type="InterPro" id="IPR016162">
    <property type="entry name" value="Ald_DH_N"/>
</dbReference>
<proteinExistence type="inferred from homology"/>
<evidence type="ECO:0000259" key="5">
    <source>
        <dbReference type="Pfam" id="PF00171"/>
    </source>
</evidence>
<dbReference type="InterPro" id="IPR029510">
    <property type="entry name" value="Ald_DH_CS_GLU"/>
</dbReference>
<comment type="similarity">
    <text evidence="1 4">Belongs to the aldehyde dehydrogenase family.</text>
</comment>
<dbReference type="RefSeq" id="WP_170193377.1">
    <property type="nucleotide sequence ID" value="NZ_JABBNB010000005.1"/>
</dbReference>
<feature type="domain" description="Aldehyde dehydrogenase" evidence="5">
    <location>
        <begin position="30"/>
        <end position="493"/>
    </location>
</feature>
<dbReference type="InterPro" id="IPR015590">
    <property type="entry name" value="Aldehyde_DH_dom"/>
</dbReference>
<evidence type="ECO:0000256" key="1">
    <source>
        <dbReference type="ARBA" id="ARBA00009986"/>
    </source>
</evidence>
<feature type="active site" evidence="3">
    <location>
        <position position="267"/>
    </location>
</feature>
<evidence type="ECO:0000313" key="7">
    <source>
        <dbReference type="Proteomes" id="UP000550729"/>
    </source>
</evidence>
<dbReference type="AlphaFoldDB" id="A0A848KRI9"/>
<dbReference type="InterPro" id="IPR016163">
    <property type="entry name" value="Ald_DH_C"/>
</dbReference>
<dbReference type="FunFam" id="3.40.605.10:FF:000026">
    <property type="entry name" value="Aldehyde dehydrogenase, putative"/>
    <property type="match status" value="1"/>
</dbReference>
<dbReference type="Pfam" id="PF00171">
    <property type="entry name" value="Aldedh"/>
    <property type="match status" value="1"/>
</dbReference>
<name>A0A848KRI9_9ACTN</name>
<sequence length="498" mass="52944">MPNTLFETPRAAETFLRDSEKGLWISNKYVEAVSGETIESFNPATGEKIAKVSAAGADDVDIAVASAREAFDGHWSRITPDSRGRLLYDLAAAIEEHAEELAELETLDNGKPLSASRRDDLPLAASLFRYYAGWTTKHVGHTIPVSSGNFHCYTRNEPVGVCAGIIPWNYPLVEAAMKLAPALACGNVMIVKPAEETPVSILRLAELIRDTGFPPGVVNVLNGHGETCGAVLARHSGVDKVSFTGSTAVGQKIVEASAGNLKRVSLELGGKSPNIVFGDAPEGAVEGASWAINYNSGQECTAGSRIFVEASKYDDFVASLVSETEKLKVGPGLDPGTDLGPLVSPDQLQRVLGYVELAQREGATLETGGHRLVDEARANGNFIAPAILTDTTNDMKVVQEEIFGPVVAVMPFKSEEELVGKANDTLFGLGAGIWTSDVTRAHRIAAAVKAGTVWVNCYAAADPAAPFGGYKMSGYGRELGSNALDDYTETKCVWINLD</sequence>
<evidence type="ECO:0000256" key="2">
    <source>
        <dbReference type="ARBA" id="ARBA00023002"/>
    </source>
</evidence>
<dbReference type="FunFam" id="3.40.309.10:FF:000012">
    <property type="entry name" value="Betaine aldehyde dehydrogenase"/>
    <property type="match status" value="1"/>
</dbReference>
<dbReference type="Proteomes" id="UP000550729">
    <property type="component" value="Unassembled WGS sequence"/>
</dbReference>